<dbReference type="PANTHER" id="PTHR43095:SF5">
    <property type="entry name" value="XYLULOSE KINASE"/>
    <property type="match status" value="1"/>
</dbReference>
<evidence type="ECO:0000256" key="3">
    <source>
        <dbReference type="ARBA" id="ARBA00022777"/>
    </source>
</evidence>
<dbReference type="InterPro" id="IPR000577">
    <property type="entry name" value="Carb_kinase_FGGY"/>
</dbReference>
<dbReference type="Pfam" id="PF00370">
    <property type="entry name" value="FGGY_N"/>
    <property type="match status" value="1"/>
</dbReference>
<dbReference type="PIRSF" id="PIRSF000538">
    <property type="entry name" value="GlpK"/>
    <property type="match status" value="1"/>
</dbReference>
<dbReference type="Proteomes" id="UP000198870">
    <property type="component" value="Unassembled WGS sequence"/>
</dbReference>
<dbReference type="InterPro" id="IPR043129">
    <property type="entry name" value="ATPase_NBD"/>
</dbReference>
<sequence length="515" mass="56765">MTPVILSIDCGTQSMRTLLFSGDGALLDSEQVEYAPYYSEHPGWAEQDPELLWNSLVAGCRTLLKRCPDLMAAVKGVGITTQRATMINVDEKGTPLRPAITWLDQRKATPVFTPPFPIGPILSAVGVGSILTKVQQEGKGNWIRQNQPEIWKKTHKYLQVSGFLNHRLTGRFADASASQIGHIPFNYKKSCWASRFDPSSLLFPMEREKLPEVVPPGEVLGHITKEAAAATGLAQGLPVIACGSDKGCETLGMGVLSEETASLSFGTTATVQISSRRYFEPLRFMPAYPAPVPGHWNPEIEIFRGYWMITWFKNEFAHKEVARAEVKGIAPEAEMDRLLEKAPPGAMGLMVQPYWGPGLEHPNAKGAMIGFGDVHKKEHVYKAVIEGLGYALLEGLERLEKKTKIPVGRLAVSGGASRSDQICQISADIFNRPLVRGKTTETSGLGAAIVTAVGLGLHPDFQAAIGAMVHYDTTFEPSPDRAALYRKMYQRVYKRIYPRLDPIYKEIREITGYPE</sequence>
<accession>A0A1G5DMS8</accession>
<feature type="domain" description="Carbohydrate kinase FGGY N-terminal" evidence="4">
    <location>
        <begin position="4"/>
        <end position="251"/>
    </location>
</feature>
<gene>
    <name evidence="6" type="ORF">SAMN05216233_104274</name>
</gene>
<dbReference type="EMBL" id="FMUX01000004">
    <property type="protein sequence ID" value="SCY15877.1"/>
    <property type="molecule type" value="Genomic_DNA"/>
</dbReference>
<dbReference type="OrthoDB" id="9805576at2"/>
<evidence type="ECO:0000256" key="1">
    <source>
        <dbReference type="ARBA" id="ARBA00009156"/>
    </source>
</evidence>
<name>A0A1G5DMS8_9BACT</name>
<dbReference type="CDD" id="cd07779">
    <property type="entry name" value="ASKHA_NBD_FGGY_YgcE-like"/>
    <property type="match status" value="1"/>
</dbReference>
<dbReference type="RefSeq" id="WP_092210115.1">
    <property type="nucleotide sequence ID" value="NZ_FMUX01000004.1"/>
</dbReference>
<dbReference type="GO" id="GO:0005975">
    <property type="term" value="P:carbohydrate metabolic process"/>
    <property type="evidence" value="ECO:0007669"/>
    <property type="project" value="InterPro"/>
</dbReference>
<dbReference type="InterPro" id="IPR050406">
    <property type="entry name" value="FGGY_Carb_Kinase"/>
</dbReference>
<dbReference type="PANTHER" id="PTHR43095">
    <property type="entry name" value="SUGAR KINASE"/>
    <property type="match status" value="1"/>
</dbReference>
<feature type="domain" description="Carbohydrate kinase FGGY C-terminal" evidence="5">
    <location>
        <begin position="262"/>
        <end position="454"/>
    </location>
</feature>
<reference evidence="6 7" key="1">
    <citation type="submission" date="2016-10" db="EMBL/GenBank/DDBJ databases">
        <authorList>
            <person name="de Groot N.N."/>
        </authorList>
    </citation>
    <scope>NUCLEOTIDE SEQUENCE [LARGE SCALE GENOMIC DNA]</scope>
    <source>
        <strain evidence="6 7">AA1</strain>
    </source>
</reference>
<proteinExistence type="inferred from homology"/>
<evidence type="ECO:0000259" key="5">
    <source>
        <dbReference type="Pfam" id="PF02782"/>
    </source>
</evidence>
<organism evidence="6 7">
    <name type="scientific">Desulfoluna spongiiphila</name>
    <dbReference type="NCBI Taxonomy" id="419481"/>
    <lineage>
        <taxon>Bacteria</taxon>
        <taxon>Pseudomonadati</taxon>
        <taxon>Thermodesulfobacteriota</taxon>
        <taxon>Desulfobacteria</taxon>
        <taxon>Desulfobacterales</taxon>
        <taxon>Desulfolunaceae</taxon>
        <taxon>Desulfoluna</taxon>
    </lineage>
</organism>
<dbReference type="InterPro" id="IPR018484">
    <property type="entry name" value="FGGY_N"/>
</dbReference>
<keyword evidence="7" id="KW-1185">Reference proteome</keyword>
<protein>
    <submittedName>
        <fullName evidence="6">Sugar (Pentulose or hexulose) kinase</fullName>
    </submittedName>
</protein>
<dbReference type="InterPro" id="IPR018485">
    <property type="entry name" value="FGGY_C"/>
</dbReference>
<evidence type="ECO:0000313" key="6">
    <source>
        <dbReference type="EMBL" id="SCY15877.1"/>
    </source>
</evidence>
<comment type="similarity">
    <text evidence="1">Belongs to the FGGY kinase family.</text>
</comment>
<dbReference type="Gene3D" id="3.30.420.40">
    <property type="match status" value="2"/>
</dbReference>
<evidence type="ECO:0000259" key="4">
    <source>
        <dbReference type="Pfam" id="PF00370"/>
    </source>
</evidence>
<dbReference type="STRING" id="419481.SAMN05216233_104274"/>
<evidence type="ECO:0000313" key="7">
    <source>
        <dbReference type="Proteomes" id="UP000198870"/>
    </source>
</evidence>
<evidence type="ECO:0000256" key="2">
    <source>
        <dbReference type="ARBA" id="ARBA00022679"/>
    </source>
</evidence>
<keyword evidence="2" id="KW-0808">Transferase</keyword>
<dbReference type="AlphaFoldDB" id="A0A1G5DMS8"/>
<dbReference type="GO" id="GO:0016301">
    <property type="term" value="F:kinase activity"/>
    <property type="evidence" value="ECO:0007669"/>
    <property type="project" value="UniProtKB-KW"/>
</dbReference>
<keyword evidence="3 6" id="KW-0418">Kinase</keyword>
<dbReference type="SUPFAM" id="SSF53067">
    <property type="entry name" value="Actin-like ATPase domain"/>
    <property type="match status" value="2"/>
</dbReference>
<dbReference type="Pfam" id="PF02782">
    <property type="entry name" value="FGGY_C"/>
    <property type="match status" value="1"/>
</dbReference>